<sequence length="155" mass="16960">MRIRCAIVGGSGYTGGELLRILLAHQGAEVTVVTSRRFAGKGIGELFPYLQGLTGISFEDYSIDAIKRRAQVAFTAVPHQAAMPVVRELLDAGLKVIDLSADFRLRDPETYEAWYGEHSEKDLIKRAVYGLPEIYRGQIEGADLVANPGCYPTSS</sequence>
<name>A0A7V2WSB3_9BACT</name>
<dbReference type="GO" id="GO:0003942">
    <property type="term" value="F:N-acetyl-gamma-glutamyl-phosphate reductase activity"/>
    <property type="evidence" value="ECO:0007669"/>
    <property type="project" value="UniProtKB-EC"/>
</dbReference>
<keyword evidence="1" id="KW-0028">Amino-acid biosynthesis</keyword>
<evidence type="ECO:0000259" key="2">
    <source>
        <dbReference type="SMART" id="SM00859"/>
    </source>
</evidence>
<dbReference type="AlphaFoldDB" id="A0A7V2WSB3"/>
<dbReference type="PANTHER" id="PTHR32338:SF10">
    <property type="entry name" value="N-ACETYL-GAMMA-GLUTAMYL-PHOSPHATE REDUCTASE, CHLOROPLASTIC-RELATED"/>
    <property type="match status" value="1"/>
</dbReference>
<dbReference type="EMBL" id="DRND01000054">
    <property type="protein sequence ID" value="HFC46362.1"/>
    <property type="molecule type" value="Genomic_DNA"/>
</dbReference>
<dbReference type="InterPro" id="IPR050085">
    <property type="entry name" value="AGPR"/>
</dbReference>
<dbReference type="Pfam" id="PF01118">
    <property type="entry name" value="Semialdhyde_dh"/>
    <property type="match status" value="1"/>
</dbReference>
<protein>
    <submittedName>
        <fullName evidence="3">N-acetyl-gamma-glutamyl-phosphate reductase</fullName>
        <ecNumber evidence="3">1.2.1.38</ecNumber>
    </submittedName>
</protein>
<evidence type="ECO:0000313" key="3">
    <source>
        <dbReference type="EMBL" id="HFC46362.1"/>
    </source>
</evidence>
<evidence type="ECO:0000256" key="1">
    <source>
        <dbReference type="ARBA" id="ARBA00022571"/>
    </source>
</evidence>
<dbReference type="CDD" id="cd17895">
    <property type="entry name" value="AGPR_1_N"/>
    <property type="match status" value="1"/>
</dbReference>
<keyword evidence="1" id="KW-0055">Arginine biosynthesis</keyword>
<keyword evidence="3" id="KW-0560">Oxidoreductase</keyword>
<dbReference type="InterPro" id="IPR000534">
    <property type="entry name" value="Semialdehyde_DH_NAD-bd"/>
</dbReference>
<dbReference type="GO" id="GO:0006526">
    <property type="term" value="P:L-arginine biosynthetic process"/>
    <property type="evidence" value="ECO:0007669"/>
    <property type="project" value="UniProtKB-KW"/>
</dbReference>
<dbReference type="Proteomes" id="UP000885797">
    <property type="component" value="Unassembled WGS sequence"/>
</dbReference>
<dbReference type="PANTHER" id="PTHR32338">
    <property type="entry name" value="N-ACETYL-GAMMA-GLUTAMYL-PHOSPHATE REDUCTASE, CHLOROPLASTIC-RELATED-RELATED"/>
    <property type="match status" value="1"/>
</dbReference>
<dbReference type="SUPFAM" id="SSF51735">
    <property type="entry name" value="NAD(P)-binding Rossmann-fold domains"/>
    <property type="match status" value="1"/>
</dbReference>
<dbReference type="Gene3D" id="3.40.50.720">
    <property type="entry name" value="NAD(P)-binding Rossmann-like Domain"/>
    <property type="match status" value="1"/>
</dbReference>
<feature type="domain" description="Semialdehyde dehydrogenase NAD-binding" evidence="2">
    <location>
        <begin position="4"/>
        <end position="142"/>
    </location>
</feature>
<dbReference type="SMART" id="SM00859">
    <property type="entry name" value="Semialdhyde_dh"/>
    <property type="match status" value="1"/>
</dbReference>
<dbReference type="EC" id="1.2.1.38" evidence="3"/>
<proteinExistence type="predicted"/>
<reference evidence="3" key="1">
    <citation type="journal article" date="2020" name="mSystems">
        <title>Genome- and Community-Level Interaction Insights into Carbon Utilization and Element Cycling Functions of Hydrothermarchaeota in Hydrothermal Sediment.</title>
        <authorList>
            <person name="Zhou Z."/>
            <person name="Liu Y."/>
            <person name="Xu W."/>
            <person name="Pan J."/>
            <person name="Luo Z.H."/>
            <person name="Li M."/>
        </authorList>
    </citation>
    <scope>NUCLEOTIDE SEQUENCE [LARGE SCALE GENOMIC DNA]</scope>
    <source>
        <strain evidence="3">HyVt-503</strain>
    </source>
</reference>
<accession>A0A7V2WSB3</accession>
<gene>
    <name evidence="3" type="primary">argC</name>
    <name evidence="3" type="ORF">ENJ63_00595</name>
</gene>
<organism evidence="3">
    <name type="scientific">Dissulfuribacter thermophilus</name>
    <dbReference type="NCBI Taxonomy" id="1156395"/>
    <lineage>
        <taxon>Bacteria</taxon>
        <taxon>Pseudomonadati</taxon>
        <taxon>Thermodesulfobacteriota</taxon>
        <taxon>Dissulfuribacteria</taxon>
        <taxon>Dissulfuribacterales</taxon>
        <taxon>Dissulfuribacteraceae</taxon>
        <taxon>Dissulfuribacter</taxon>
    </lineage>
</organism>
<dbReference type="GO" id="GO:0051287">
    <property type="term" value="F:NAD binding"/>
    <property type="evidence" value="ECO:0007669"/>
    <property type="project" value="InterPro"/>
</dbReference>
<comment type="caution">
    <text evidence="3">The sequence shown here is derived from an EMBL/GenBank/DDBJ whole genome shotgun (WGS) entry which is preliminary data.</text>
</comment>
<dbReference type="InterPro" id="IPR036291">
    <property type="entry name" value="NAD(P)-bd_dom_sf"/>
</dbReference>
<feature type="non-terminal residue" evidence="3">
    <location>
        <position position="155"/>
    </location>
</feature>